<feature type="binding site" evidence="5">
    <location>
        <begin position="126"/>
        <end position="130"/>
    </location>
    <ligand>
        <name>S-adenosyl-L-methionine</name>
        <dbReference type="ChEBI" id="CHEBI:59789"/>
    </ligand>
</feature>
<feature type="domain" description="Methyltransferase small" evidence="6">
    <location>
        <begin position="113"/>
        <end position="203"/>
    </location>
</feature>
<keyword evidence="3 5" id="KW-0949">S-adenosyl-L-methionine</keyword>
<dbReference type="GO" id="GO:0003676">
    <property type="term" value="F:nucleic acid binding"/>
    <property type="evidence" value="ECO:0007669"/>
    <property type="project" value="InterPro"/>
</dbReference>
<dbReference type="EMBL" id="RHIB01000002">
    <property type="protein sequence ID" value="RNA67829.1"/>
    <property type="molecule type" value="Genomic_DNA"/>
</dbReference>
<proteinExistence type="inferred from homology"/>
<dbReference type="SUPFAM" id="SSF53335">
    <property type="entry name" value="S-adenosyl-L-methionine-dependent methyltransferases"/>
    <property type="match status" value="1"/>
</dbReference>
<dbReference type="AlphaFoldDB" id="A0A3M7TRL8"/>
<dbReference type="HAMAP" id="MF_02126">
    <property type="entry name" value="RF_methyltr_PrmC"/>
    <property type="match status" value="1"/>
</dbReference>
<dbReference type="InterPro" id="IPR040758">
    <property type="entry name" value="PrmC_N"/>
</dbReference>
<evidence type="ECO:0000256" key="5">
    <source>
        <dbReference type="HAMAP-Rule" id="MF_02126"/>
    </source>
</evidence>
<evidence type="ECO:0000313" key="9">
    <source>
        <dbReference type="Proteomes" id="UP000278746"/>
    </source>
</evidence>
<evidence type="ECO:0000256" key="2">
    <source>
        <dbReference type="ARBA" id="ARBA00022679"/>
    </source>
</evidence>
<dbReference type="NCBIfam" id="TIGR03534">
    <property type="entry name" value="RF_mod_PrmC"/>
    <property type="match status" value="1"/>
</dbReference>
<dbReference type="Gene3D" id="3.40.50.150">
    <property type="entry name" value="Vaccinia Virus protein VP39"/>
    <property type="match status" value="1"/>
</dbReference>
<evidence type="ECO:0000256" key="1">
    <source>
        <dbReference type="ARBA" id="ARBA00022603"/>
    </source>
</evidence>
<comment type="function">
    <text evidence="5">Methylates the class 1 translation termination release factors RF1/PrfA and RF2/PrfB on the glutamine residue of the universally conserved GGQ motif.</text>
</comment>
<organism evidence="8 9">
    <name type="scientific">Alteribacter keqinensis</name>
    <dbReference type="NCBI Taxonomy" id="2483800"/>
    <lineage>
        <taxon>Bacteria</taxon>
        <taxon>Bacillati</taxon>
        <taxon>Bacillota</taxon>
        <taxon>Bacilli</taxon>
        <taxon>Bacillales</taxon>
        <taxon>Bacillaceae</taxon>
        <taxon>Alteribacter</taxon>
    </lineage>
</organism>
<dbReference type="Gene3D" id="1.10.8.10">
    <property type="entry name" value="DNA helicase RuvA subunit, C-terminal domain"/>
    <property type="match status" value="1"/>
</dbReference>
<evidence type="ECO:0000256" key="4">
    <source>
        <dbReference type="ARBA" id="ARBA00048391"/>
    </source>
</evidence>
<evidence type="ECO:0000259" key="6">
    <source>
        <dbReference type="Pfam" id="PF05175"/>
    </source>
</evidence>
<comment type="caution">
    <text evidence="8">The sequence shown here is derived from an EMBL/GenBank/DDBJ whole genome shotgun (WGS) entry which is preliminary data.</text>
</comment>
<dbReference type="InterPro" id="IPR019874">
    <property type="entry name" value="RF_methyltr_PrmC"/>
</dbReference>
<dbReference type="PANTHER" id="PTHR18895:SF74">
    <property type="entry name" value="MTRF1L RELEASE FACTOR GLUTAMINE METHYLTRANSFERASE"/>
    <property type="match status" value="1"/>
</dbReference>
<dbReference type="NCBIfam" id="TIGR00536">
    <property type="entry name" value="hemK_fam"/>
    <property type="match status" value="1"/>
</dbReference>
<dbReference type="Pfam" id="PF17827">
    <property type="entry name" value="PrmC_N"/>
    <property type="match status" value="1"/>
</dbReference>
<comment type="catalytic activity">
    <reaction evidence="4 5">
        <text>L-glutaminyl-[peptide chain release factor] + S-adenosyl-L-methionine = N(5)-methyl-L-glutaminyl-[peptide chain release factor] + S-adenosyl-L-homocysteine + H(+)</text>
        <dbReference type="Rhea" id="RHEA:42896"/>
        <dbReference type="Rhea" id="RHEA-COMP:10271"/>
        <dbReference type="Rhea" id="RHEA-COMP:10272"/>
        <dbReference type="ChEBI" id="CHEBI:15378"/>
        <dbReference type="ChEBI" id="CHEBI:30011"/>
        <dbReference type="ChEBI" id="CHEBI:57856"/>
        <dbReference type="ChEBI" id="CHEBI:59789"/>
        <dbReference type="ChEBI" id="CHEBI:61891"/>
        <dbReference type="EC" id="2.1.1.297"/>
    </reaction>
</comment>
<dbReference type="InterPro" id="IPR029063">
    <property type="entry name" value="SAM-dependent_MTases_sf"/>
</dbReference>
<evidence type="ECO:0000313" key="8">
    <source>
        <dbReference type="EMBL" id="RNA67829.1"/>
    </source>
</evidence>
<evidence type="ECO:0000256" key="3">
    <source>
        <dbReference type="ARBA" id="ARBA00022691"/>
    </source>
</evidence>
<dbReference type="EC" id="2.1.1.297" evidence="5"/>
<protein>
    <recommendedName>
        <fullName evidence="5">Release factor glutamine methyltransferase</fullName>
        <shortName evidence="5">RF MTase</shortName>
        <ecNumber evidence="5">2.1.1.297</ecNumber>
    </recommendedName>
    <alternativeName>
        <fullName evidence="5">N5-glutamine methyltransferase PrmC</fullName>
    </alternativeName>
    <alternativeName>
        <fullName evidence="5">Protein-(glutamine-N5) MTase PrmC</fullName>
    </alternativeName>
    <alternativeName>
        <fullName evidence="5">Protein-glutamine N-methyltransferase PrmC</fullName>
    </alternativeName>
</protein>
<feature type="binding site" evidence="5">
    <location>
        <begin position="197"/>
        <end position="200"/>
    </location>
    <ligand>
        <name>substrate</name>
    </ligand>
</feature>
<dbReference type="CDD" id="cd02440">
    <property type="entry name" value="AdoMet_MTases"/>
    <property type="match status" value="1"/>
</dbReference>
<comment type="similarity">
    <text evidence="5">Belongs to the protein N5-glutamine methyltransferase family. PrmC subfamily.</text>
</comment>
<keyword evidence="9" id="KW-1185">Reference proteome</keyword>
<dbReference type="Pfam" id="PF05175">
    <property type="entry name" value="MTS"/>
    <property type="match status" value="1"/>
</dbReference>
<dbReference type="PROSITE" id="PS00092">
    <property type="entry name" value="N6_MTASE"/>
    <property type="match status" value="1"/>
</dbReference>
<keyword evidence="2 5" id="KW-0808">Transferase</keyword>
<feature type="binding site" evidence="5">
    <location>
        <position position="153"/>
    </location>
    <ligand>
        <name>S-adenosyl-L-methionine</name>
        <dbReference type="ChEBI" id="CHEBI:59789"/>
    </ligand>
</feature>
<dbReference type="Proteomes" id="UP000278746">
    <property type="component" value="Unassembled WGS sequence"/>
</dbReference>
<dbReference type="RefSeq" id="WP_122899624.1">
    <property type="nucleotide sequence ID" value="NZ_RHIB01000002.1"/>
</dbReference>
<feature type="binding site" evidence="5">
    <location>
        <position position="197"/>
    </location>
    <ligand>
        <name>S-adenosyl-L-methionine</name>
        <dbReference type="ChEBI" id="CHEBI:59789"/>
    </ligand>
</feature>
<dbReference type="PANTHER" id="PTHR18895">
    <property type="entry name" value="HEMK METHYLTRANSFERASE"/>
    <property type="match status" value="1"/>
</dbReference>
<sequence>MEKDQRVYEALAWASSFLEKNDVEPGVAEVLLSHHTGWSRARWLSEMRTELDPAVWELFQRDVKTAATGVPVQHITGVEEFYGRTFRVSKDVLIPRPETEELIESVLTEAEERFPKDHPLHLVDVGTGSGIIAITLFKELKERGWSPKIQAVDISEAAIKVAKENARRLEAEVAFVHGDLLGPLVENDAKVDIVVSNPPYIPEGQREGLAKNVRDFDPETALFGGEDGLVFYRGMARQLGSVLKQPGMVAFEIGFDQGRSVPGLLQEHLGQSGDIRVLKDINGKDRIVLFTR</sequence>
<dbReference type="InterPro" id="IPR004556">
    <property type="entry name" value="HemK-like"/>
</dbReference>
<dbReference type="GO" id="GO:0032259">
    <property type="term" value="P:methylation"/>
    <property type="evidence" value="ECO:0007669"/>
    <property type="project" value="UniProtKB-KW"/>
</dbReference>
<dbReference type="InterPro" id="IPR050320">
    <property type="entry name" value="N5-glutamine_MTase"/>
</dbReference>
<keyword evidence="1 5" id="KW-0489">Methyltransferase</keyword>
<evidence type="ECO:0000259" key="7">
    <source>
        <dbReference type="Pfam" id="PF17827"/>
    </source>
</evidence>
<dbReference type="InterPro" id="IPR002052">
    <property type="entry name" value="DNA_methylase_N6_adenine_CS"/>
</dbReference>
<gene>
    <name evidence="5 8" type="primary">prmC</name>
    <name evidence="8" type="ORF">EBO34_14085</name>
</gene>
<dbReference type="GO" id="GO:0102559">
    <property type="term" value="F:peptide chain release factor N(5)-glutamine methyltransferase activity"/>
    <property type="evidence" value="ECO:0007669"/>
    <property type="project" value="UniProtKB-EC"/>
</dbReference>
<comment type="caution">
    <text evidence="5">Lacks conserved residue(s) required for the propagation of feature annotation.</text>
</comment>
<accession>A0A3M7TRL8</accession>
<reference evidence="8 9" key="1">
    <citation type="submission" date="2018-10" db="EMBL/GenBank/DDBJ databases">
        <title>Bacillus Keqinensis sp. nov., a moderately halophilic bacterium isolated from a saline-alkaline lake.</title>
        <authorList>
            <person name="Wang H."/>
        </authorList>
    </citation>
    <scope>NUCLEOTIDE SEQUENCE [LARGE SCALE GENOMIC DNA]</scope>
    <source>
        <strain evidence="8 9">KQ-3</strain>
    </source>
</reference>
<name>A0A3M7TRL8_9BACI</name>
<feature type="domain" description="Release factor glutamine methyltransferase N-terminal" evidence="7">
    <location>
        <begin position="9"/>
        <end position="77"/>
    </location>
</feature>
<dbReference type="InterPro" id="IPR007848">
    <property type="entry name" value="Small_mtfrase_dom"/>
</dbReference>
<dbReference type="OrthoDB" id="9800643at2"/>